<sequence length="93" mass="10482">MSPAPAKSKNKLQSNEEEIIIVQSSTSLDTEEIENPTKKRKATSEVWNYFTKEKPDANGDLKATCNYCKDKLSGRSSSGTQHLWRHLQVLSVK</sequence>
<keyword evidence="3" id="KW-0862">Zinc</keyword>
<dbReference type="GO" id="GO:1990837">
    <property type="term" value="F:sequence-specific double-stranded DNA binding"/>
    <property type="evidence" value="ECO:0007669"/>
    <property type="project" value="TreeGrafter"/>
</dbReference>
<proteinExistence type="predicted"/>
<dbReference type="Pfam" id="PF02892">
    <property type="entry name" value="zf-BED"/>
    <property type="match status" value="1"/>
</dbReference>
<name>A0A5B0RYL3_PUCGR</name>
<evidence type="ECO:0000313" key="7">
    <source>
        <dbReference type="EMBL" id="KAA1130552.1"/>
    </source>
</evidence>
<protein>
    <recommendedName>
        <fullName evidence="5">BED-type domain-containing protein</fullName>
    </recommendedName>
</protein>
<dbReference type="GO" id="GO:0006357">
    <property type="term" value="P:regulation of transcription by RNA polymerase II"/>
    <property type="evidence" value="ECO:0007669"/>
    <property type="project" value="TreeGrafter"/>
</dbReference>
<dbReference type="GO" id="GO:0005634">
    <property type="term" value="C:nucleus"/>
    <property type="evidence" value="ECO:0007669"/>
    <property type="project" value="TreeGrafter"/>
</dbReference>
<gene>
    <name evidence="6" type="ORF">PGT21_015230</name>
    <name evidence="7" type="ORF">PGTUg99_021016</name>
</gene>
<keyword evidence="2 4" id="KW-0863">Zinc-finger</keyword>
<dbReference type="Proteomes" id="UP000325313">
    <property type="component" value="Unassembled WGS sequence"/>
</dbReference>
<accession>A0A5B0RYL3</accession>
<dbReference type="InterPro" id="IPR053031">
    <property type="entry name" value="Cuticle_assoc_protein"/>
</dbReference>
<dbReference type="SMART" id="SM00614">
    <property type="entry name" value="ZnF_BED"/>
    <property type="match status" value="1"/>
</dbReference>
<dbReference type="EMBL" id="VDEP01000108">
    <property type="protein sequence ID" value="KAA1130552.1"/>
    <property type="molecule type" value="Genomic_DNA"/>
</dbReference>
<dbReference type="PANTHER" id="PTHR34396:SF25">
    <property type="entry name" value="BOUNDARY ELEMENT ASSOCIATED FACTOR"/>
    <property type="match status" value="1"/>
</dbReference>
<evidence type="ECO:0000256" key="1">
    <source>
        <dbReference type="ARBA" id="ARBA00022723"/>
    </source>
</evidence>
<dbReference type="AlphaFoldDB" id="A0A5B0RYL3"/>
<evidence type="ECO:0000256" key="3">
    <source>
        <dbReference type="ARBA" id="ARBA00022833"/>
    </source>
</evidence>
<evidence type="ECO:0000313" key="6">
    <source>
        <dbReference type="EMBL" id="KAA1065911.1"/>
    </source>
</evidence>
<comment type="caution">
    <text evidence="7">The sequence shown here is derived from an EMBL/GenBank/DDBJ whole genome shotgun (WGS) entry which is preliminary data.</text>
</comment>
<keyword evidence="8" id="KW-1185">Reference proteome</keyword>
<keyword evidence="1" id="KW-0479">Metal-binding</keyword>
<dbReference type="PROSITE" id="PS50808">
    <property type="entry name" value="ZF_BED"/>
    <property type="match status" value="1"/>
</dbReference>
<dbReference type="OrthoDB" id="1607513at2759"/>
<dbReference type="PANTHER" id="PTHR34396">
    <property type="entry name" value="OS03G0264950 PROTEIN-RELATED"/>
    <property type="match status" value="1"/>
</dbReference>
<organism evidence="7 9">
    <name type="scientific">Puccinia graminis f. sp. tritici</name>
    <dbReference type="NCBI Taxonomy" id="56615"/>
    <lineage>
        <taxon>Eukaryota</taxon>
        <taxon>Fungi</taxon>
        <taxon>Dikarya</taxon>
        <taxon>Basidiomycota</taxon>
        <taxon>Pucciniomycotina</taxon>
        <taxon>Pucciniomycetes</taxon>
        <taxon>Pucciniales</taxon>
        <taxon>Pucciniaceae</taxon>
        <taxon>Puccinia</taxon>
    </lineage>
</organism>
<dbReference type="SUPFAM" id="SSF57667">
    <property type="entry name" value="beta-beta-alpha zinc fingers"/>
    <property type="match status" value="1"/>
</dbReference>
<evidence type="ECO:0000313" key="9">
    <source>
        <dbReference type="Proteomes" id="UP000325313"/>
    </source>
</evidence>
<evidence type="ECO:0000256" key="2">
    <source>
        <dbReference type="ARBA" id="ARBA00022771"/>
    </source>
</evidence>
<evidence type="ECO:0000256" key="4">
    <source>
        <dbReference type="PROSITE-ProRule" id="PRU00027"/>
    </source>
</evidence>
<dbReference type="GO" id="GO:0008270">
    <property type="term" value="F:zinc ion binding"/>
    <property type="evidence" value="ECO:0007669"/>
    <property type="project" value="UniProtKB-KW"/>
</dbReference>
<dbReference type="InterPro" id="IPR036236">
    <property type="entry name" value="Znf_C2H2_sf"/>
</dbReference>
<dbReference type="EMBL" id="VSWC01000196">
    <property type="protein sequence ID" value="KAA1065911.1"/>
    <property type="molecule type" value="Genomic_DNA"/>
</dbReference>
<evidence type="ECO:0000259" key="5">
    <source>
        <dbReference type="PROSITE" id="PS50808"/>
    </source>
</evidence>
<dbReference type="Proteomes" id="UP000324748">
    <property type="component" value="Unassembled WGS sequence"/>
</dbReference>
<dbReference type="InterPro" id="IPR003656">
    <property type="entry name" value="Znf_BED"/>
</dbReference>
<feature type="domain" description="BED-type" evidence="5">
    <location>
        <begin position="41"/>
        <end position="93"/>
    </location>
</feature>
<reference evidence="8 9" key="1">
    <citation type="submission" date="2019-05" db="EMBL/GenBank/DDBJ databases">
        <title>Emergence of the Ug99 lineage of the wheat stem rust pathogen through somatic hybridization.</title>
        <authorList>
            <person name="Li F."/>
            <person name="Upadhyaya N.M."/>
            <person name="Sperschneider J."/>
            <person name="Matny O."/>
            <person name="Nguyen-Phuc H."/>
            <person name="Mago R."/>
            <person name="Raley C."/>
            <person name="Miller M.E."/>
            <person name="Silverstein K.A.T."/>
            <person name="Henningsen E."/>
            <person name="Hirsch C.D."/>
            <person name="Visser B."/>
            <person name="Pretorius Z.A."/>
            <person name="Steffenson B.J."/>
            <person name="Schwessinger B."/>
            <person name="Dodds P.N."/>
            <person name="Figueroa M."/>
        </authorList>
    </citation>
    <scope>NUCLEOTIDE SEQUENCE [LARGE SCALE GENOMIC DNA]</scope>
    <source>
        <strain evidence="6">21-0</strain>
        <strain evidence="7 9">Ug99</strain>
    </source>
</reference>
<evidence type="ECO:0000313" key="8">
    <source>
        <dbReference type="Proteomes" id="UP000324748"/>
    </source>
</evidence>